<dbReference type="EMBL" id="JAIQCJ010000921">
    <property type="protein sequence ID" value="KAJ8793883.1"/>
    <property type="molecule type" value="Genomic_DNA"/>
</dbReference>
<evidence type="ECO:0000256" key="1">
    <source>
        <dbReference type="ARBA" id="ARBA00001971"/>
    </source>
</evidence>
<keyword evidence="5" id="KW-0479">Metal-binding</keyword>
<dbReference type="GO" id="GO:0016712">
    <property type="term" value="F:oxidoreductase activity, acting on paired donors, with incorporation or reduction of molecular oxygen, reduced flavin or flavoprotein as one donor, and incorporation of one atom of oxygen"/>
    <property type="evidence" value="ECO:0007669"/>
    <property type="project" value="TreeGrafter"/>
</dbReference>
<comment type="cofactor">
    <cofactor evidence="1">
        <name>heme</name>
        <dbReference type="ChEBI" id="CHEBI:30413"/>
    </cofactor>
</comment>
<dbReference type="AlphaFoldDB" id="A0AB34HNR3"/>
<dbReference type="Pfam" id="PF00067">
    <property type="entry name" value="p450"/>
    <property type="match status" value="1"/>
</dbReference>
<protein>
    <submittedName>
        <fullName evidence="10">Uncharacterized protein</fullName>
    </submittedName>
</protein>
<dbReference type="PANTHER" id="PTHR24300:SF368">
    <property type="entry name" value="CYTOCHROME P450, FAMILY 2, SUBFAMILY AB, POLYPEPTIDE 1"/>
    <property type="match status" value="1"/>
</dbReference>
<dbReference type="GO" id="GO:0006805">
    <property type="term" value="P:xenobiotic metabolic process"/>
    <property type="evidence" value="ECO:0007669"/>
    <property type="project" value="TreeGrafter"/>
</dbReference>
<dbReference type="PANTHER" id="PTHR24300">
    <property type="entry name" value="CYTOCHROME P450 508A4-RELATED"/>
    <property type="match status" value="1"/>
</dbReference>
<dbReference type="PROSITE" id="PS50096">
    <property type="entry name" value="IQ"/>
    <property type="match status" value="1"/>
</dbReference>
<evidence type="ECO:0000256" key="9">
    <source>
        <dbReference type="ARBA" id="ARBA00023136"/>
    </source>
</evidence>
<dbReference type="GO" id="GO:0016020">
    <property type="term" value="C:membrane"/>
    <property type="evidence" value="ECO:0007669"/>
    <property type="project" value="UniProtKB-SubCell"/>
</dbReference>
<comment type="similarity">
    <text evidence="3">Belongs to the cytochrome P450 family.</text>
</comment>
<dbReference type="FunFam" id="1.10.630.10:FF:000004">
    <property type="entry name" value="cytochrome P450 2D15 isoform X1"/>
    <property type="match status" value="1"/>
</dbReference>
<name>A0AB34HNR3_ESCRO</name>
<keyword evidence="7" id="KW-0408">Iron</keyword>
<keyword evidence="6" id="KW-0560">Oxidoreductase</keyword>
<evidence type="ECO:0000256" key="5">
    <source>
        <dbReference type="ARBA" id="ARBA00022723"/>
    </source>
</evidence>
<comment type="caution">
    <text evidence="10">The sequence shown here is derived from an EMBL/GenBank/DDBJ whole genome shotgun (WGS) entry which is preliminary data.</text>
</comment>
<reference evidence="10 11" key="1">
    <citation type="submission" date="2022-11" db="EMBL/GenBank/DDBJ databases">
        <title>Whole genome sequence of Eschrichtius robustus ER-17-0199.</title>
        <authorList>
            <person name="Bruniche-Olsen A."/>
            <person name="Black A.N."/>
            <person name="Fields C.J."/>
            <person name="Walden K."/>
            <person name="Dewoody J.A."/>
        </authorList>
    </citation>
    <scope>NUCLEOTIDE SEQUENCE [LARGE SCALE GENOMIC DNA]</scope>
    <source>
        <strain evidence="10">ER-17-0199</strain>
        <tissue evidence="10">Blubber</tissue>
    </source>
</reference>
<dbReference type="InterPro" id="IPR036396">
    <property type="entry name" value="Cyt_P450_sf"/>
</dbReference>
<keyword evidence="8" id="KW-0503">Monooxygenase</keyword>
<evidence type="ECO:0000313" key="11">
    <source>
        <dbReference type="Proteomes" id="UP001159641"/>
    </source>
</evidence>
<dbReference type="SUPFAM" id="SSF48264">
    <property type="entry name" value="Cytochrome P450"/>
    <property type="match status" value="1"/>
</dbReference>
<dbReference type="InterPro" id="IPR002401">
    <property type="entry name" value="Cyt_P450_E_grp-I"/>
</dbReference>
<evidence type="ECO:0000256" key="4">
    <source>
        <dbReference type="ARBA" id="ARBA00022617"/>
    </source>
</evidence>
<accession>A0AB34HNR3</accession>
<evidence type="ECO:0000256" key="8">
    <source>
        <dbReference type="ARBA" id="ARBA00023033"/>
    </source>
</evidence>
<dbReference type="InterPro" id="IPR001128">
    <property type="entry name" value="Cyt_P450"/>
</dbReference>
<dbReference type="PRINTS" id="PR00385">
    <property type="entry name" value="P450"/>
</dbReference>
<dbReference type="GO" id="GO:0005506">
    <property type="term" value="F:iron ion binding"/>
    <property type="evidence" value="ECO:0007669"/>
    <property type="project" value="InterPro"/>
</dbReference>
<evidence type="ECO:0000256" key="2">
    <source>
        <dbReference type="ARBA" id="ARBA00004370"/>
    </source>
</evidence>
<dbReference type="Proteomes" id="UP001159641">
    <property type="component" value="Unassembled WGS sequence"/>
</dbReference>
<evidence type="ECO:0000256" key="7">
    <source>
        <dbReference type="ARBA" id="ARBA00023004"/>
    </source>
</evidence>
<dbReference type="GO" id="GO:0005737">
    <property type="term" value="C:cytoplasm"/>
    <property type="evidence" value="ECO:0007669"/>
    <property type="project" value="TreeGrafter"/>
</dbReference>
<organism evidence="10 11">
    <name type="scientific">Eschrichtius robustus</name>
    <name type="common">California gray whale</name>
    <name type="synonym">Eschrichtius gibbosus</name>
    <dbReference type="NCBI Taxonomy" id="9764"/>
    <lineage>
        <taxon>Eukaryota</taxon>
        <taxon>Metazoa</taxon>
        <taxon>Chordata</taxon>
        <taxon>Craniata</taxon>
        <taxon>Vertebrata</taxon>
        <taxon>Euteleostomi</taxon>
        <taxon>Mammalia</taxon>
        <taxon>Eutheria</taxon>
        <taxon>Laurasiatheria</taxon>
        <taxon>Artiodactyla</taxon>
        <taxon>Whippomorpha</taxon>
        <taxon>Cetacea</taxon>
        <taxon>Mysticeti</taxon>
        <taxon>Eschrichtiidae</taxon>
        <taxon>Eschrichtius</taxon>
    </lineage>
</organism>
<dbReference type="GO" id="GO:0006082">
    <property type="term" value="P:organic acid metabolic process"/>
    <property type="evidence" value="ECO:0007669"/>
    <property type="project" value="TreeGrafter"/>
</dbReference>
<dbReference type="GO" id="GO:0020037">
    <property type="term" value="F:heme binding"/>
    <property type="evidence" value="ECO:0007669"/>
    <property type="project" value="InterPro"/>
</dbReference>
<dbReference type="InterPro" id="IPR050182">
    <property type="entry name" value="Cytochrome_P450_fam2"/>
</dbReference>
<keyword evidence="4" id="KW-0349">Heme</keyword>
<proteinExistence type="inferred from homology"/>
<keyword evidence="11" id="KW-1185">Reference proteome</keyword>
<dbReference type="PRINTS" id="PR00463">
    <property type="entry name" value="EP450I"/>
</dbReference>
<keyword evidence="9" id="KW-0472">Membrane</keyword>
<sequence>MGPAELSLQPWDPVSPQLAQAHGNVFTVWVGPTPVVVLSGFRVVKEALVSNSEQFSGRPLTPLFRDLFGERGKAALSAGNGGSSAAMGTRGGSRDASATLRELGLSKLALELQLQGEAAELAEAFHQEQGRPFDLRVHIVTSTARVIGALVFGRHFLLEDPFFQELIQAIDFGLAFVSTIWRRLYDLFPWAFRRLPGPHQEMFRYQKAVRGYICREINRHKLRTPEAHKDFISCYLAQITKATDDPVSTFNEENLIQVVVDLFLGGTDTTATTLCWALIYMVQHGAIQERVQQELDAVLGTSRAVRYEDRERLPYTRAVLHEVQRLSSVVTAGAVRQCVTSTRVHGHPVPKGTIILPNLASVLYDPKYKDGNFLVNEAFLPFLPAGHRVSLGDQLARMELFLMFATLLRTFWFQLPEGIPGLRLEYIFGGTRQPRPQKICAVPHLNCPSPGPGEEGVWPMAGGGGGLETCPPQRPSLVSFGS</sequence>
<evidence type="ECO:0000256" key="3">
    <source>
        <dbReference type="ARBA" id="ARBA00010617"/>
    </source>
</evidence>
<gene>
    <name evidence="10" type="ORF">J1605_019147</name>
</gene>
<dbReference type="Gene3D" id="1.10.630.10">
    <property type="entry name" value="Cytochrome P450"/>
    <property type="match status" value="1"/>
</dbReference>
<evidence type="ECO:0000256" key="6">
    <source>
        <dbReference type="ARBA" id="ARBA00023002"/>
    </source>
</evidence>
<comment type="subcellular location">
    <subcellularLocation>
        <location evidence="2">Membrane</location>
    </subcellularLocation>
</comment>
<evidence type="ECO:0000313" key="10">
    <source>
        <dbReference type="EMBL" id="KAJ8793883.1"/>
    </source>
</evidence>